<protein>
    <submittedName>
        <fullName evidence="3">PilZ domain-containing protein</fullName>
    </submittedName>
</protein>
<dbReference type="Proteomes" id="UP000800981">
    <property type="component" value="Unassembled WGS sequence"/>
</dbReference>
<feature type="region of interest" description="Disordered" evidence="1">
    <location>
        <begin position="1"/>
        <end position="25"/>
    </location>
</feature>
<reference evidence="3 4" key="1">
    <citation type="submission" date="2020-03" db="EMBL/GenBank/DDBJ databases">
        <title>Two novel Motilibacter sp.</title>
        <authorList>
            <person name="Liu S."/>
        </authorList>
    </citation>
    <scope>NUCLEOTIDE SEQUENCE [LARGE SCALE GENOMIC DNA]</scope>
    <source>
        <strain evidence="3 4">E257</strain>
    </source>
</reference>
<feature type="domain" description="PilZ" evidence="2">
    <location>
        <begin position="115"/>
        <end position="218"/>
    </location>
</feature>
<organism evidence="3 4">
    <name type="scientific">Motilibacter deserti</name>
    <dbReference type="NCBI Taxonomy" id="2714956"/>
    <lineage>
        <taxon>Bacteria</taxon>
        <taxon>Bacillati</taxon>
        <taxon>Actinomycetota</taxon>
        <taxon>Actinomycetes</taxon>
        <taxon>Motilibacterales</taxon>
        <taxon>Motilibacteraceae</taxon>
        <taxon>Motilibacter</taxon>
    </lineage>
</organism>
<evidence type="ECO:0000313" key="4">
    <source>
        <dbReference type="Proteomes" id="UP000800981"/>
    </source>
</evidence>
<dbReference type="Pfam" id="PF07238">
    <property type="entry name" value="PilZ"/>
    <property type="match status" value="1"/>
</dbReference>
<evidence type="ECO:0000256" key="1">
    <source>
        <dbReference type="SAM" id="MobiDB-lite"/>
    </source>
</evidence>
<sequence>MTETARAGSAGAPDGRREPESGPTVGTAVTIVPAGDVRLLTGLLLSWEEPVSGADPTVRASVDISPTSMHGQTLPVWATVQAEGGDTIVLSAEARRGASAHILDLAGRIAAREPRRRSVRAPAHLDVDLRVEGETVRTLSGRTLDLSAGGCRIALEGGETDVPSLGTGQPTDVVIHLDRENRPQMSGYVHAVRPGGQVVIRFEELAPSYVEQIERYVYATLP</sequence>
<comment type="caution">
    <text evidence="3">The sequence shown here is derived from an EMBL/GenBank/DDBJ whole genome shotgun (WGS) entry which is preliminary data.</text>
</comment>
<dbReference type="EMBL" id="JAANNP010000023">
    <property type="protein sequence ID" value="NHC15307.1"/>
    <property type="molecule type" value="Genomic_DNA"/>
</dbReference>
<name>A0ABX0GWW7_9ACTN</name>
<dbReference type="InterPro" id="IPR009875">
    <property type="entry name" value="PilZ_domain"/>
</dbReference>
<dbReference type="Gene3D" id="2.40.10.220">
    <property type="entry name" value="predicted glycosyltransferase like domains"/>
    <property type="match status" value="1"/>
</dbReference>
<dbReference type="SUPFAM" id="SSF141371">
    <property type="entry name" value="PilZ domain-like"/>
    <property type="match status" value="1"/>
</dbReference>
<dbReference type="RefSeq" id="WP_166283599.1">
    <property type="nucleotide sequence ID" value="NZ_JAANNP010000023.1"/>
</dbReference>
<proteinExistence type="predicted"/>
<accession>A0ABX0GWW7</accession>
<keyword evidence="4" id="KW-1185">Reference proteome</keyword>
<evidence type="ECO:0000259" key="2">
    <source>
        <dbReference type="Pfam" id="PF07238"/>
    </source>
</evidence>
<evidence type="ECO:0000313" key="3">
    <source>
        <dbReference type="EMBL" id="NHC15307.1"/>
    </source>
</evidence>
<gene>
    <name evidence="3" type="ORF">G9H71_16110</name>
</gene>